<sequence>MLADGPGRSAPNRLDRDVLSLPGVRTVFPFQGVNDLKAGTGVSADDLVEGYREIIDRAHAAGGCVAGAAVGPFKGWSERSPEAVRREVDAFIRDGGEFDAVADFDRIPRSPYDPGRMMPALDGGDRIHPGDRGMQAMADAVGLSAPDCDGTG</sequence>
<name>G2GEL3_9ACTN</name>
<dbReference type="InterPro" id="IPR036514">
    <property type="entry name" value="SGNH_hydro_sf"/>
</dbReference>
<dbReference type="AlphaFoldDB" id="G2GEL3"/>
<dbReference type="Gene3D" id="3.40.50.1110">
    <property type="entry name" value="SGNH hydrolase"/>
    <property type="match status" value="1"/>
</dbReference>
<dbReference type="PANTHER" id="PTHR43784:SF2">
    <property type="entry name" value="GDSL-LIKE LIPASE_ACYLHYDROLASE, PUTATIVE (AFU_ORTHOLOGUE AFUA_2G00820)-RELATED"/>
    <property type="match status" value="1"/>
</dbReference>
<dbReference type="EMBL" id="AGBF01000069">
    <property type="protein sequence ID" value="EGX58027.1"/>
    <property type="molecule type" value="Genomic_DNA"/>
</dbReference>
<comment type="caution">
    <text evidence="2">The sequence shown here is derived from an EMBL/GenBank/DDBJ whole genome shotgun (WGS) entry which is preliminary data.</text>
</comment>
<dbReference type="InterPro" id="IPR053140">
    <property type="entry name" value="GDSL_Rv0518-like"/>
</dbReference>
<keyword evidence="3" id="KW-1185">Reference proteome</keyword>
<organism evidence="2 3">
    <name type="scientific">Streptomyces zinciresistens K42</name>
    <dbReference type="NCBI Taxonomy" id="700597"/>
    <lineage>
        <taxon>Bacteria</taxon>
        <taxon>Bacillati</taxon>
        <taxon>Actinomycetota</taxon>
        <taxon>Actinomycetes</taxon>
        <taxon>Kitasatosporales</taxon>
        <taxon>Streptomycetaceae</taxon>
        <taxon>Streptomyces</taxon>
    </lineage>
</organism>
<dbReference type="PATRIC" id="fig|700597.3.peg.3869"/>
<feature type="domain" description="SGNH hydrolase-type esterase" evidence="1">
    <location>
        <begin position="22"/>
        <end position="136"/>
    </location>
</feature>
<proteinExistence type="predicted"/>
<evidence type="ECO:0000259" key="1">
    <source>
        <dbReference type="Pfam" id="PF13472"/>
    </source>
</evidence>
<dbReference type="Proteomes" id="UP000004217">
    <property type="component" value="Unassembled WGS sequence"/>
</dbReference>
<evidence type="ECO:0000313" key="2">
    <source>
        <dbReference type="EMBL" id="EGX58027.1"/>
    </source>
</evidence>
<accession>G2GEL3</accession>
<dbReference type="SUPFAM" id="SSF52266">
    <property type="entry name" value="SGNH hydrolase"/>
    <property type="match status" value="1"/>
</dbReference>
<dbReference type="InterPro" id="IPR013830">
    <property type="entry name" value="SGNH_hydro"/>
</dbReference>
<protein>
    <submittedName>
        <fullName evidence="2">Secreted protein</fullName>
    </submittedName>
</protein>
<dbReference type="Pfam" id="PF13472">
    <property type="entry name" value="Lipase_GDSL_2"/>
    <property type="match status" value="1"/>
</dbReference>
<gene>
    <name evidence="2" type="ORF">SZN_19732</name>
</gene>
<evidence type="ECO:0000313" key="3">
    <source>
        <dbReference type="Proteomes" id="UP000004217"/>
    </source>
</evidence>
<reference evidence="2 3" key="1">
    <citation type="submission" date="2011-08" db="EMBL/GenBank/DDBJ databases">
        <authorList>
            <person name="Lin Y."/>
            <person name="Hao X."/>
            <person name="Johnstone L."/>
            <person name="Miller S.J."/>
            <person name="Wei G."/>
            <person name="Rensing C."/>
        </authorList>
    </citation>
    <scope>NUCLEOTIDE SEQUENCE [LARGE SCALE GENOMIC DNA]</scope>
    <source>
        <strain evidence="2 3">K42</strain>
    </source>
</reference>
<dbReference type="PANTHER" id="PTHR43784">
    <property type="entry name" value="GDSL-LIKE LIPASE/ACYLHYDROLASE, PUTATIVE (AFU_ORTHOLOGUE AFUA_2G00820)-RELATED"/>
    <property type="match status" value="1"/>
</dbReference>